<evidence type="ECO:0000256" key="6">
    <source>
        <dbReference type="HAMAP-Rule" id="MF_01007"/>
    </source>
</evidence>
<keyword evidence="6" id="KW-0963">Cytoplasm</keyword>
<dbReference type="SUPFAM" id="SSF81799">
    <property type="entry name" value="Putative methyltransferase TM0872, insert domain"/>
    <property type="match status" value="1"/>
</dbReference>
<dbReference type="OrthoDB" id="9806637at2"/>
<dbReference type="RefSeq" id="WP_152709925.1">
    <property type="nucleotide sequence ID" value="NZ_VOSJ01000009.1"/>
</dbReference>
<feature type="binding site" evidence="6">
    <location>
        <position position="121"/>
    </location>
    <ligand>
        <name>S-adenosyl-L-methionine</name>
        <dbReference type="ChEBI" id="CHEBI:59789"/>
    </ligand>
</feature>
<evidence type="ECO:0000256" key="2">
    <source>
        <dbReference type="ARBA" id="ARBA00022552"/>
    </source>
</evidence>
<dbReference type="Gene3D" id="1.10.150.170">
    <property type="entry name" value="Putative methyltransferase TM0872, insert domain"/>
    <property type="match status" value="1"/>
</dbReference>
<dbReference type="PANTHER" id="PTHR11265:SF0">
    <property type="entry name" value="12S RRNA N4-METHYLCYTIDINE METHYLTRANSFERASE"/>
    <property type="match status" value="1"/>
</dbReference>
<evidence type="ECO:0000256" key="4">
    <source>
        <dbReference type="ARBA" id="ARBA00022679"/>
    </source>
</evidence>
<dbReference type="InterPro" id="IPR023397">
    <property type="entry name" value="SAM-dep_MeTrfase_MraW_recog"/>
</dbReference>
<keyword evidence="3 6" id="KW-0489">Methyltransferase</keyword>
<dbReference type="GO" id="GO:0005737">
    <property type="term" value="C:cytoplasm"/>
    <property type="evidence" value="ECO:0007669"/>
    <property type="project" value="UniProtKB-SubCell"/>
</dbReference>
<dbReference type="GO" id="GO:0070475">
    <property type="term" value="P:rRNA base methylation"/>
    <property type="evidence" value="ECO:0007669"/>
    <property type="project" value="UniProtKB-UniRule"/>
</dbReference>
<dbReference type="NCBIfam" id="TIGR00006">
    <property type="entry name" value="16S rRNA (cytosine(1402)-N(4))-methyltransferase RsmH"/>
    <property type="match status" value="1"/>
</dbReference>
<dbReference type="Gene3D" id="3.40.50.150">
    <property type="entry name" value="Vaccinia Virus protein VP39"/>
    <property type="match status" value="1"/>
</dbReference>
<reference evidence="8 9" key="1">
    <citation type="journal article" date="2019" name="Syst. Appl. Microbiol.">
        <title>Microvirga tunisiensis sp. nov., a root nodule symbiotic bacterium isolated from Lupinus micranthus and L. luteus grown in Northern Tunisia.</title>
        <authorList>
            <person name="Msaddak A."/>
            <person name="Rejili M."/>
            <person name="Duran D."/>
            <person name="Mars M."/>
            <person name="Palacios J.M."/>
            <person name="Ruiz-Argueso T."/>
            <person name="Rey L."/>
            <person name="Imperial J."/>
        </authorList>
    </citation>
    <scope>NUCLEOTIDE SEQUENCE [LARGE SCALE GENOMIC DNA]</scope>
    <source>
        <strain evidence="8 9">Lmie10</strain>
    </source>
</reference>
<feature type="binding site" evidence="6">
    <location>
        <position position="93"/>
    </location>
    <ligand>
        <name>S-adenosyl-L-methionine</name>
        <dbReference type="ChEBI" id="CHEBI:59789"/>
    </ligand>
</feature>
<accession>A0A5N7MER4</accession>
<evidence type="ECO:0000313" key="9">
    <source>
        <dbReference type="Proteomes" id="UP000403266"/>
    </source>
</evidence>
<dbReference type="FunFam" id="1.10.150.170:FF:000003">
    <property type="entry name" value="Ribosomal RNA small subunit methyltransferase H"/>
    <property type="match status" value="1"/>
</dbReference>
<dbReference type="InterPro" id="IPR029063">
    <property type="entry name" value="SAM-dependent_MTases_sf"/>
</dbReference>
<feature type="binding site" evidence="6">
    <location>
        <position position="114"/>
    </location>
    <ligand>
        <name>S-adenosyl-L-methionine</name>
        <dbReference type="ChEBI" id="CHEBI:59789"/>
    </ligand>
</feature>
<dbReference type="Proteomes" id="UP000403266">
    <property type="component" value="Unassembled WGS sequence"/>
</dbReference>
<comment type="similarity">
    <text evidence="1 6">Belongs to the methyltransferase superfamily. RsmH family.</text>
</comment>
<dbReference type="InterPro" id="IPR002903">
    <property type="entry name" value="RsmH"/>
</dbReference>
<sequence length="349" mass="37302">MMGRGDGPGAGAAGGPSRHVPVLLEEVGTALDVTRGGAFIDGTFGAGGYTRAILDGHPQNKVIAIDRDPDAIAGGASLAAKFKKRLMLVSGRFGDLDEVARAQGFESVDGVVLDIGVSSMQLDQAERGFSFRNDGPLDMRMEQSGPSAADLVNESSEAELADIFYHYGEERRARAVARAIIEMRRRQPFETTRQLADLVASLIRQEPSGIHPATRVFQGLRIAVNDELGELVRALHAAEGILKPGGRLVVVTFHSLEDRIVKQFFAARTGRAATGSRHLPTAAAPEPTFDAITRGPVGPSDQEMARNPRARSAKLRAGARTDTPPQEPLSAITMLAELPQTAEKRGGRR</sequence>
<dbReference type="SUPFAM" id="SSF53335">
    <property type="entry name" value="S-adenosyl-L-methionine-dependent methyltransferases"/>
    <property type="match status" value="1"/>
</dbReference>
<comment type="subcellular location">
    <subcellularLocation>
        <location evidence="6">Cytoplasm</location>
    </subcellularLocation>
</comment>
<keyword evidence="4 6" id="KW-0808">Transferase</keyword>
<keyword evidence="5 6" id="KW-0949">S-adenosyl-L-methionine</keyword>
<evidence type="ECO:0000256" key="3">
    <source>
        <dbReference type="ARBA" id="ARBA00022603"/>
    </source>
</evidence>
<protein>
    <recommendedName>
        <fullName evidence="6">Ribosomal RNA small subunit methyltransferase H</fullName>
        <ecNumber evidence="6">2.1.1.199</ecNumber>
    </recommendedName>
    <alternativeName>
        <fullName evidence="6">16S rRNA m(4)C1402 methyltransferase</fullName>
    </alternativeName>
    <alternativeName>
        <fullName evidence="6">rRNA (cytosine-N(4)-)-methyltransferase RsmH</fullName>
    </alternativeName>
</protein>
<evidence type="ECO:0000313" key="8">
    <source>
        <dbReference type="EMBL" id="MPR24614.1"/>
    </source>
</evidence>
<comment type="function">
    <text evidence="6">Specifically methylates the N4 position of cytidine in position 1402 (C1402) of 16S rRNA.</text>
</comment>
<dbReference type="GO" id="GO:0071424">
    <property type="term" value="F:rRNA (cytosine-N4-)-methyltransferase activity"/>
    <property type="evidence" value="ECO:0007669"/>
    <property type="project" value="UniProtKB-UniRule"/>
</dbReference>
<dbReference type="PANTHER" id="PTHR11265">
    <property type="entry name" value="S-ADENOSYL-METHYLTRANSFERASE MRAW"/>
    <property type="match status" value="1"/>
</dbReference>
<gene>
    <name evidence="6 8" type="primary">rsmH</name>
    <name evidence="8" type="ORF">FS320_05045</name>
</gene>
<dbReference type="HAMAP" id="MF_01007">
    <property type="entry name" value="16SrRNA_methyltr_H"/>
    <property type="match status" value="1"/>
</dbReference>
<dbReference type="EMBL" id="VOSK01000008">
    <property type="protein sequence ID" value="MPR24614.1"/>
    <property type="molecule type" value="Genomic_DNA"/>
</dbReference>
<dbReference type="EC" id="2.1.1.199" evidence="6"/>
<comment type="catalytic activity">
    <reaction evidence="6">
        <text>cytidine(1402) in 16S rRNA + S-adenosyl-L-methionine = N(4)-methylcytidine(1402) in 16S rRNA + S-adenosyl-L-homocysteine + H(+)</text>
        <dbReference type="Rhea" id="RHEA:42928"/>
        <dbReference type="Rhea" id="RHEA-COMP:10286"/>
        <dbReference type="Rhea" id="RHEA-COMP:10287"/>
        <dbReference type="ChEBI" id="CHEBI:15378"/>
        <dbReference type="ChEBI" id="CHEBI:57856"/>
        <dbReference type="ChEBI" id="CHEBI:59789"/>
        <dbReference type="ChEBI" id="CHEBI:74506"/>
        <dbReference type="ChEBI" id="CHEBI:82748"/>
        <dbReference type="EC" id="2.1.1.199"/>
    </reaction>
</comment>
<keyword evidence="2 6" id="KW-0698">rRNA processing</keyword>
<keyword evidence="9" id="KW-1185">Reference proteome</keyword>
<feature type="binding site" evidence="6">
    <location>
        <begin position="47"/>
        <end position="49"/>
    </location>
    <ligand>
        <name>S-adenosyl-L-methionine</name>
        <dbReference type="ChEBI" id="CHEBI:59789"/>
    </ligand>
</feature>
<name>A0A5N7MER4_9HYPH</name>
<comment type="caution">
    <text evidence="8">The sequence shown here is derived from an EMBL/GenBank/DDBJ whole genome shotgun (WGS) entry which is preliminary data.</text>
</comment>
<dbReference type="Pfam" id="PF01795">
    <property type="entry name" value="Methyltransf_5"/>
    <property type="match status" value="1"/>
</dbReference>
<dbReference type="AlphaFoldDB" id="A0A5N7MER4"/>
<proteinExistence type="inferred from homology"/>
<dbReference type="PIRSF" id="PIRSF004486">
    <property type="entry name" value="MraW"/>
    <property type="match status" value="1"/>
</dbReference>
<feature type="binding site" evidence="6">
    <location>
        <position position="66"/>
    </location>
    <ligand>
        <name>S-adenosyl-L-methionine</name>
        <dbReference type="ChEBI" id="CHEBI:59789"/>
    </ligand>
</feature>
<evidence type="ECO:0000256" key="5">
    <source>
        <dbReference type="ARBA" id="ARBA00022691"/>
    </source>
</evidence>
<evidence type="ECO:0000256" key="7">
    <source>
        <dbReference type="SAM" id="MobiDB-lite"/>
    </source>
</evidence>
<organism evidence="8 9">
    <name type="scientific">Microvirga tunisiensis</name>
    <dbReference type="NCBI Taxonomy" id="2108360"/>
    <lineage>
        <taxon>Bacteria</taxon>
        <taxon>Pseudomonadati</taxon>
        <taxon>Pseudomonadota</taxon>
        <taxon>Alphaproteobacteria</taxon>
        <taxon>Hyphomicrobiales</taxon>
        <taxon>Methylobacteriaceae</taxon>
        <taxon>Microvirga</taxon>
    </lineage>
</organism>
<feature type="region of interest" description="Disordered" evidence="7">
    <location>
        <begin position="276"/>
        <end position="330"/>
    </location>
</feature>
<evidence type="ECO:0000256" key="1">
    <source>
        <dbReference type="ARBA" id="ARBA00010396"/>
    </source>
</evidence>
<dbReference type="CDD" id="cd02440">
    <property type="entry name" value="AdoMet_MTases"/>
    <property type="match status" value="1"/>
</dbReference>